<protein>
    <submittedName>
        <fullName evidence="1">Uncharacterized protein</fullName>
    </submittedName>
</protein>
<dbReference type="Proteomes" id="UP001348265">
    <property type="component" value="Unassembled WGS sequence"/>
</dbReference>
<reference evidence="1 2" key="1">
    <citation type="submission" date="2023-08" db="EMBL/GenBank/DDBJ databases">
        <authorList>
            <person name="Sharma P."/>
            <person name="Verma V."/>
            <person name="Mohan M.K."/>
            <person name="Dubey A.K."/>
        </authorList>
    </citation>
    <scope>NUCLEOTIDE SEQUENCE [LARGE SCALE GENOMIC DNA]</scope>
    <source>
        <strain evidence="1 2">ADP4</strain>
    </source>
</reference>
<accession>A0ABU7WUL1</accession>
<organism evidence="1 2">
    <name type="scientific">Streptomyces chrestomyceticus</name>
    <dbReference type="NCBI Taxonomy" id="68185"/>
    <lineage>
        <taxon>Bacteria</taxon>
        <taxon>Bacillati</taxon>
        <taxon>Actinomycetota</taxon>
        <taxon>Actinomycetes</taxon>
        <taxon>Kitasatosporales</taxon>
        <taxon>Streptomycetaceae</taxon>
        <taxon>Streptomyces</taxon>
    </lineage>
</organism>
<proteinExistence type="predicted"/>
<dbReference type="EMBL" id="JAVFKM010000007">
    <property type="protein sequence ID" value="MEF3114817.1"/>
    <property type="molecule type" value="Genomic_DNA"/>
</dbReference>
<sequence>MTGLAGLLRTGVLGVAAPGVHYRDVVAGWGEPEAFAAQPPDPVYCLYGDLELGFTARGRLWHLQIEPGDRFVSLPSAPGQYVREPVPDIPRLLAELAADGFRTAPHAPFGPEDDFWHRVDRSGVLFRRDAPDGPTRIHRTARDIYDADHKDLPRRD</sequence>
<evidence type="ECO:0000313" key="2">
    <source>
        <dbReference type="Proteomes" id="UP001348265"/>
    </source>
</evidence>
<dbReference type="RefSeq" id="WP_331787162.1">
    <property type="nucleotide sequence ID" value="NZ_JAVFKM010000007.1"/>
</dbReference>
<evidence type="ECO:0000313" key="1">
    <source>
        <dbReference type="EMBL" id="MEF3114817.1"/>
    </source>
</evidence>
<comment type="caution">
    <text evidence="1">The sequence shown here is derived from an EMBL/GenBank/DDBJ whole genome shotgun (WGS) entry which is preliminary data.</text>
</comment>
<gene>
    <name evidence="1" type="ORF">RB636_16730</name>
</gene>
<name>A0ABU7WUL1_9ACTN</name>
<keyword evidence="2" id="KW-1185">Reference proteome</keyword>